<name>A0ABV4UGM6_9RHOO</name>
<keyword evidence="2" id="KW-1185">Reference proteome</keyword>
<comment type="caution">
    <text evidence="1">The sequence shown here is derived from an EMBL/GenBank/DDBJ whole genome shotgun (WGS) entry which is preliminary data.</text>
</comment>
<accession>A0ABV4UGM6</accession>
<evidence type="ECO:0000313" key="2">
    <source>
        <dbReference type="Proteomes" id="UP001574673"/>
    </source>
</evidence>
<sequence length="54" mass="5327">MTVSRRGFLALCGLAGVCAASITGPFGIGFISTSNGADCGYVGKSSVTPSRTIA</sequence>
<dbReference type="NCBIfam" id="TIGR01409">
    <property type="entry name" value="TAT_signal_seq"/>
    <property type="match status" value="1"/>
</dbReference>
<proteinExistence type="predicted"/>
<dbReference type="Proteomes" id="UP001574673">
    <property type="component" value="Unassembled WGS sequence"/>
</dbReference>
<gene>
    <name evidence="1" type="ORF">ABCS64_08705</name>
</gene>
<reference evidence="2" key="1">
    <citation type="submission" date="2024-06" db="EMBL/GenBank/DDBJ databases">
        <title>Radixoralia hellwigii gen. nov., sp nov., isolated from a root canal in the human oral cavity.</title>
        <authorList>
            <person name="Bartsch S."/>
            <person name="Wittmer A."/>
            <person name="Schulz A.-K."/>
            <person name="Neumann-Schaal M."/>
            <person name="Wolf J."/>
            <person name="Gronow S."/>
            <person name="Tennert C."/>
            <person name="Haecker G."/>
            <person name="Cieplik F."/>
            <person name="Al-Ahmad A."/>
        </authorList>
    </citation>
    <scope>NUCLEOTIDE SEQUENCE [LARGE SCALE GENOMIC DNA]</scope>
    <source>
        <strain evidence="2">Wk13</strain>
    </source>
</reference>
<evidence type="ECO:0000313" key="1">
    <source>
        <dbReference type="EMBL" id="MFA9950390.1"/>
    </source>
</evidence>
<dbReference type="InterPro" id="IPR019546">
    <property type="entry name" value="TAT_signal_bac_arc"/>
</dbReference>
<dbReference type="EMBL" id="JBEUWX010000002">
    <property type="protein sequence ID" value="MFA9950390.1"/>
    <property type="molecule type" value="Genomic_DNA"/>
</dbReference>
<organism evidence="1 2">
    <name type="scientific">Dentiradicibacter hellwigii</name>
    <dbReference type="NCBI Taxonomy" id="3149053"/>
    <lineage>
        <taxon>Bacteria</taxon>
        <taxon>Pseudomonadati</taxon>
        <taxon>Pseudomonadota</taxon>
        <taxon>Betaproteobacteria</taxon>
        <taxon>Rhodocyclales</taxon>
        <taxon>Rhodocyclaceae</taxon>
        <taxon>Dentiradicibacter</taxon>
    </lineage>
</organism>
<protein>
    <submittedName>
        <fullName evidence="1">Twin-arginine translocation signal domain-containing protein</fullName>
    </submittedName>
</protein>